<protein>
    <recommendedName>
        <fullName evidence="1">Methyltransferase type 11 domain-containing protein</fullName>
    </recommendedName>
</protein>
<organism evidence="2 3">
    <name type="scientific">candidate division WOR-3 bacterium JGI_Cruoil_03_51_56</name>
    <dbReference type="NCBI Taxonomy" id="1973747"/>
    <lineage>
        <taxon>Bacteria</taxon>
        <taxon>Bacteria division WOR-3</taxon>
    </lineage>
</organism>
<name>A0A235BQZ0_UNCW3</name>
<dbReference type="PANTHER" id="PTHR43591">
    <property type="entry name" value="METHYLTRANSFERASE"/>
    <property type="match status" value="1"/>
</dbReference>
<gene>
    <name evidence="2" type="ORF">CH330_07195</name>
</gene>
<comment type="caution">
    <text evidence="2">The sequence shown here is derived from an EMBL/GenBank/DDBJ whole genome shotgun (WGS) entry which is preliminary data.</text>
</comment>
<dbReference type="EMBL" id="NOZP01000133">
    <property type="protein sequence ID" value="OYD14890.1"/>
    <property type="molecule type" value="Genomic_DNA"/>
</dbReference>
<dbReference type="Proteomes" id="UP000215559">
    <property type="component" value="Unassembled WGS sequence"/>
</dbReference>
<dbReference type="InterPro" id="IPR029063">
    <property type="entry name" value="SAM-dependent_MTases_sf"/>
</dbReference>
<dbReference type="AlphaFoldDB" id="A0A235BQZ0"/>
<evidence type="ECO:0000259" key="1">
    <source>
        <dbReference type="Pfam" id="PF08241"/>
    </source>
</evidence>
<evidence type="ECO:0000313" key="3">
    <source>
        <dbReference type="Proteomes" id="UP000215559"/>
    </source>
</evidence>
<dbReference type="Pfam" id="PF08241">
    <property type="entry name" value="Methyltransf_11"/>
    <property type="match status" value="1"/>
</dbReference>
<dbReference type="Gene3D" id="3.40.50.150">
    <property type="entry name" value="Vaccinia Virus protein VP39"/>
    <property type="match status" value="1"/>
</dbReference>
<dbReference type="GO" id="GO:0008757">
    <property type="term" value="F:S-adenosylmethionine-dependent methyltransferase activity"/>
    <property type="evidence" value="ECO:0007669"/>
    <property type="project" value="InterPro"/>
</dbReference>
<sequence>MKRTHDEREIKNWYDRRHRNRGENAWRSAEAYPVFLGYLNPLPGRKLLDVGCGTGFLLKAAAEMRLETYGIDISDEGVKIAKQISPDSTIIAGNGENLWLPDEFVDYITCIGALEHFLDIERGVNEMVRVAKPDATLCIVVPNANFIYWRLKRSKGTEQQDINETLMSLNRWKNIFTKAGLEVLGVYHDTWLARKIGKLALALLPIRLTYQFVFVLKKNKKNETTDN</sequence>
<proteinExistence type="predicted"/>
<feature type="domain" description="Methyltransferase type 11" evidence="1">
    <location>
        <begin position="48"/>
        <end position="139"/>
    </location>
</feature>
<accession>A0A235BQZ0</accession>
<dbReference type="CDD" id="cd02440">
    <property type="entry name" value="AdoMet_MTases"/>
    <property type="match status" value="1"/>
</dbReference>
<evidence type="ECO:0000313" key="2">
    <source>
        <dbReference type="EMBL" id="OYD14890.1"/>
    </source>
</evidence>
<reference evidence="2 3" key="1">
    <citation type="submission" date="2017-07" db="EMBL/GenBank/DDBJ databases">
        <title>Recovery of genomes from metagenomes via a dereplication, aggregation, and scoring strategy.</title>
        <authorList>
            <person name="Sieber C.M."/>
            <person name="Probst A.J."/>
            <person name="Sharrar A."/>
            <person name="Thomas B.C."/>
            <person name="Hess M."/>
            <person name="Tringe S.G."/>
            <person name="Banfield J.F."/>
        </authorList>
    </citation>
    <scope>NUCLEOTIDE SEQUENCE [LARGE SCALE GENOMIC DNA]</scope>
    <source>
        <strain evidence="2">JGI_Cruoil_03_51_56</strain>
    </source>
</reference>
<dbReference type="SUPFAM" id="SSF53335">
    <property type="entry name" value="S-adenosyl-L-methionine-dependent methyltransferases"/>
    <property type="match status" value="1"/>
</dbReference>
<dbReference type="InterPro" id="IPR013216">
    <property type="entry name" value="Methyltransf_11"/>
</dbReference>